<accession>A0A2A2GFW7</accession>
<dbReference type="InterPro" id="IPR012338">
    <property type="entry name" value="Beta-lactam/transpept-like"/>
</dbReference>
<dbReference type="PANTHER" id="PTHR30480">
    <property type="entry name" value="BETA-HEXOSAMINIDASE-RELATED"/>
    <property type="match status" value="1"/>
</dbReference>
<dbReference type="InterPro" id="IPR001466">
    <property type="entry name" value="Beta-lactam-related"/>
</dbReference>
<evidence type="ECO:0000259" key="7">
    <source>
        <dbReference type="Pfam" id="PF00144"/>
    </source>
</evidence>
<dbReference type="Gene3D" id="3.40.710.10">
    <property type="entry name" value="DD-peptidase/beta-lactamase superfamily"/>
    <property type="match status" value="1"/>
</dbReference>
<feature type="chain" id="PRO_5012313431" description="beta-N-acetylhexosaminidase" evidence="6">
    <location>
        <begin position="31"/>
        <end position="990"/>
    </location>
</feature>
<dbReference type="GO" id="GO:0009254">
    <property type="term" value="P:peptidoglycan turnover"/>
    <property type="evidence" value="ECO:0007669"/>
    <property type="project" value="TreeGrafter"/>
</dbReference>
<dbReference type="Proteomes" id="UP000218831">
    <property type="component" value="Unassembled WGS sequence"/>
</dbReference>
<evidence type="ECO:0000256" key="6">
    <source>
        <dbReference type="SAM" id="SignalP"/>
    </source>
</evidence>
<protein>
    <recommendedName>
        <fullName evidence="3">beta-N-acetylhexosaminidase</fullName>
        <ecNumber evidence="3">3.2.1.52</ecNumber>
    </recommendedName>
</protein>
<dbReference type="GO" id="GO:0005975">
    <property type="term" value="P:carbohydrate metabolic process"/>
    <property type="evidence" value="ECO:0007669"/>
    <property type="project" value="InterPro"/>
</dbReference>
<reference evidence="10 11" key="1">
    <citation type="submission" date="2017-08" db="EMBL/GenBank/DDBJ databases">
        <title>Aliifodinibius alkalisoli sp. nov., isolated from saline alkaline soil.</title>
        <authorList>
            <person name="Liu D."/>
            <person name="Zhang G."/>
        </authorList>
    </citation>
    <scope>NUCLEOTIDE SEQUENCE [LARGE SCALE GENOMIC DNA]</scope>
    <source>
        <strain evidence="10 11">WN023</strain>
    </source>
</reference>
<evidence type="ECO:0000259" key="8">
    <source>
        <dbReference type="Pfam" id="PF00933"/>
    </source>
</evidence>
<dbReference type="PROSITE" id="PS51257">
    <property type="entry name" value="PROKAR_LIPOPROTEIN"/>
    <property type="match status" value="1"/>
</dbReference>
<dbReference type="Pfam" id="PF01915">
    <property type="entry name" value="Glyco_hydro_3_C"/>
    <property type="match status" value="1"/>
</dbReference>
<keyword evidence="5" id="KW-0326">Glycosidase</keyword>
<dbReference type="Gene3D" id="3.20.20.300">
    <property type="entry name" value="Glycoside hydrolase, family 3, N-terminal domain"/>
    <property type="match status" value="1"/>
</dbReference>
<feature type="domain" description="Beta-lactamase-related" evidence="7">
    <location>
        <begin position="642"/>
        <end position="972"/>
    </location>
</feature>
<feature type="domain" description="Glycoside hydrolase family 3 N-terminal" evidence="8">
    <location>
        <begin position="89"/>
        <end position="406"/>
    </location>
</feature>
<organism evidence="10 11">
    <name type="scientific">Fodinibius salipaludis</name>
    <dbReference type="NCBI Taxonomy" id="2032627"/>
    <lineage>
        <taxon>Bacteria</taxon>
        <taxon>Pseudomonadati</taxon>
        <taxon>Balneolota</taxon>
        <taxon>Balneolia</taxon>
        <taxon>Balneolales</taxon>
        <taxon>Balneolaceae</taxon>
        <taxon>Fodinibius</taxon>
    </lineage>
</organism>
<evidence type="ECO:0000256" key="5">
    <source>
        <dbReference type="ARBA" id="ARBA00023295"/>
    </source>
</evidence>
<dbReference type="GO" id="GO:0004563">
    <property type="term" value="F:beta-N-acetylhexosaminidase activity"/>
    <property type="evidence" value="ECO:0007669"/>
    <property type="project" value="UniProtKB-EC"/>
</dbReference>
<comment type="similarity">
    <text evidence="2">Belongs to the glycosyl hydrolase 3 family.</text>
</comment>
<dbReference type="OrthoDB" id="9805821at2"/>
<feature type="signal peptide" evidence="6">
    <location>
        <begin position="1"/>
        <end position="30"/>
    </location>
</feature>
<keyword evidence="11" id="KW-1185">Reference proteome</keyword>
<evidence type="ECO:0000256" key="1">
    <source>
        <dbReference type="ARBA" id="ARBA00001231"/>
    </source>
</evidence>
<evidence type="ECO:0000256" key="4">
    <source>
        <dbReference type="ARBA" id="ARBA00022801"/>
    </source>
</evidence>
<evidence type="ECO:0000259" key="9">
    <source>
        <dbReference type="Pfam" id="PF01915"/>
    </source>
</evidence>
<dbReference type="RefSeq" id="WP_095605037.1">
    <property type="nucleotide sequence ID" value="NZ_NSKE01000001.1"/>
</dbReference>
<gene>
    <name evidence="10" type="ORF">CK503_01665</name>
</gene>
<dbReference type="SUPFAM" id="SSF56601">
    <property type="entry name" value="beta-lactamase/transpeptidase-like"/>
    <property type="match status" value="1"/>
</dbReference>
<evidence type="ECO:0000256" key="2">
    <source>
        <dbReference type="ARBA" id="ARBA00005336"/>
    </source>
</evidence>
<sequence length="990" mass="109382">MTTHLKVLANNIFLLIVSSAVFLFSTQSCSASQKATSTSPAVGSIQQESVLNNIAKKDLKSTDASTAADQPNQIADSVNVDSLLAEMSLKEKIGQLFFVRAYGNYKSDDNESYQKLLRQIQNYHIGGLVFFNGTVYGQAILTNKLQRAATIPLWISQDMEYGAAMRVEGTTRFVPAMGVAATQKPEYAYWMGKVTGQEAKALGVNQVFAPVLDVNNNPLNPVINVRSFSGDPDIVSEFGNKFIEGVESENVLSTAKHFPGHGDTDMDSHLSLPVIKYDFARLDSVELVPFRSAINNGLNSVMSAHISFPAISPDSSLPATMDPSILDGILADSLNFDGLVVSDGLEMRGISSHYSPGRAVIQALKAGVDLMLLSPDELTALHEIEQAVHTGKISEERIDNSVRKLLKWKKQQGLFENKEVDIESLSANISTRKNRLIADEISRKSLTLLKNNNDILPIRASEYPKVMVVSVSDGKSGYTGSSFVSQLRDYHPDVSSHLLDQRTSKEEKKKMIQDARKADLIIIGSFIYVKSGQKVQLKNEQLSFLKELTQNKPSVLTAFGNPYVVQDLPYTDVQLLAWSANGGQVKSTVPALFGGSEISGRLPISIPGLYSINHGLYLPQTAVRYDEPEVSGLSSDSLHNIDQIMNEAIFDSTFPGGVVTVVKDGNIAYQEGFGYETYEKLNPIKENAVYDLASLTKVTATTAAVMKLVEEDKIGLDDKIGKYIPEFSEDEKQNITVENFLLHNSGLPPFRVYVDSLKSEEEIIEAIKNEPLTYETGTDYRYSDLGFILLGEIIEEVSGKSLDQYVREKFYYPLGMSSTFFNPKQIGYRMTNRIPPTEIDTVYRDTTIHAEAHDERAYFLNGVAGHAGLFSSGKDLAIFCQMLLNEGWYAGQRYLEPSTIQKFTKRQATHSNRGYGFDRKSGKNSTAGSLTSEKTFGHLGFTGTSYWIDPERDLAIIILTNRTYPYRSYGENISDIRAKVADAVVSSIIE</sequence>
<proteinExistence type="inferred from homology"/>
<evidence type="ECO:0000313" key="11">
    <source>
        <dbReference type="Proteomes" id="UP000218831"/>
    </source>
</evidence>
<dbReference type="InterPro" id="IPR017853">
    <property type="entry name" value="GH"/>
</dbReference>
<dbReference type="AlphaFoldDB" id="A0A2A2GFW7"/>
<dbReference type="SUPFAM" id="SSF52279">
    <property type="entry name" value="Beta-D-glucan exohydrolase, C-terminal domain"/>
    <property type="match status" value="1"/>
</dbReference>
<dbReference type="EC" id="3.2.1.52" evidence="3"/>
<comment type="caution">
    <text evidence="10">The sequence shown here is derived from an EMBL/GenBank/DDBJ whole genome shotgun (WGS) entry which is preliminary data.</text>
</comment>
<dbReference type="InterPro" id="IPR036962">
    <property type="entry name" value="Glyco_hydro_3_N_sf"/>
</dbReference>
<dbReference type="Pfam" id="PF00933">
    <property type="entry name" value="Glyco_hydro_3"/>
    <property type="match status" value="1"/>
</dbReference>
<dbReference type="InterPro" id="IPR002772">
    <property type="entry name" value="Glyco_hydro_3_C"/>
</dbReference>
<keyword evidence="6" id="KW-0732">Signal</keyword>
<comment type="catalytic activity">
    <reaction evidence="1">
        <text>Hydrolysis of terminal non-reducing N-acetyl-D-hexosamine residues in N-acetyl-beta-D-hexosaminides.</text>
        <dbReference type="EC" id="3.2.1.52"/>
    </reaction>
</comment>
<dbReference type="InterPro" id="IPR001764">
    <property type="entry name" value="Glyco_hydro_3_N"/>
</dbReference>
<evidence type="ECO:0000256" key="3">
    <source>
        <dbReference type="ARBA" id="ARBA00012663"/>
    </source>
</evidence>
<name>A0A2A2GFW7_9BACT</name>
<dbReference type="InterPro" id="IPR050226">
    <property type="entry name" value="NagZ_Beta-hexosaminidase"/>
</dbReference>
<dbReference type="InterPro" id="IPR036881">
    <property type="entry name" value="Glyco_hydro_3_C_sf"/>
</dbReference>
<dbReference type="EMBL" id="NSKE01000001">
    <property type="protein sequence ID" value="PAU95793.1"/>
    <property type="molecule type" value="Genomic_DNA"/>
</dbReference>
<dbReference type="Gene3D" id="3.40.50.1700">
    <property type="entry name" value="Glycoside hydrolase family 3 C-terminal domain"/>
    <property type="match status" value="1"/>
</dbReference>
<dbReference type="Pfam" id="PF00144">
    <property type="entry name" value="Beta-lactamase"/>
    <property type="match status" value="1"/>
</dbReference>
<keyword evidence="4" id="KW-0378">Hydrolase</keyword>
<feature type="domain" description="Glycoside hydrolase family 3 C-terminal" evidence="9">
    <location>
        <begin position="447"/>
        <end position="617"/>
    </location>
</feature>
<dbReference type="PANTHER" id="PTHR30480:SF13">
    <property type="entry name" value="BETA-HEXOSAMINIDASE"/>
    <property type="match status" value="1"/>
</dbReference>
<dbReference type="SUPFAM" id="SSF51445">
    <property type="entry name" value="(Trans)glycosidases"/>
    <property type="match status" value="1"/>
</dbReference>
<evidence type="ECO:0000313" key="10">
    <source>
        <dbReference type="EMBL" id="PAU95793.1"/>
    </source>
</evidence>